<reference evidence="3 4" key="1">
    <citation type="submission" date="2019-09" db="EMBL/GenBank/DDBJ databases">
        <title>Isolation and complete genome sequencing of Methylocystis species.</title>
        <authorList>
            <person name="Rumah B.L."/>
            <person name="Stead C.E."/>
            <person name="Stevens B.C."/>
            <person name="Minton N.P."/>
            <person name="Grosse-Honebrink A."/>
            <person name="Zhang Y."/>
        </authorList>
    </citation>
    <scope>NUCLEOTIDE SEQUENCE [LARGE SCALE GENOMIC DNA]</scope>
    <source>
        <strain evidence="3 4">BRCS2</strain>
        <plasmid evidence="3 4">unnamed1</plasmid>
    </source>
</reference>
<dbReference type="SUPFAM" id="SSF56112">
    <property type="entry name" value="Protein kinase-like (PK-like)"/>
    <property type="match status" value="1"/>
</dbReference>
<dbReference type="PANTHER" id="PTHR10887">
    <property type="entry name" value="DNA2/NAM7 HELICASE FAMILY"/>
    <property type="match status" value="1"/>
</dbReference>
<dbReference type="Gene3D" id="3.40.50.300">
    <property type="entry name" value="P-loop containing nucleotide triphosphate hydrolases"/>
    <property type="match status" value="2"/>
</dbReference>
<dbReference type="Proteomes" id="UP000422569">
    <property type="component" value="Plasmid unnamed1"/>
</dbReference>
<keyword evidence="4" id="KW-1185">Reference proteome</keyword>
<name>A0A6B8MBN9_9HYPH</name>
<geneLocation type="plasmid" evidence="3">
    <name>unnamed1</name>
</geneLocation>
<dbReference type="InterPro" id="IPR011009">
    <property type="entry name" value="Kinase-like_dom_sf"/>
</dbReference>
<dbReference type="InterPro" id="IPR047187">
    <property type="entry name" value="SF1_C_Upf1"/>
</dbReference>
<organism evidence="3 4">
    <name type="scientific">Methylocystis parvus</name>
    <dbReference type="NCBI Taxonomy" id="134"/>
    <lineage>
        <taxon>Bacteria</taxon>
        <taxon>Pseudomonadati</taxon>
        <taxon>Pseudomonadota</taxon>
        <taxon>Alphaproteobacteria</taxon>
        <taxon>Hyphomicrobiales</taxon>
        <taxon>Methylocystaceae</taxon>
        <taxon>Methylocystis</taxon>
    </lineage>
</organism>
<dbReference type="Pfam" id="PF13087">
    <property type="entry name" value="AAA_12"/>
    <property type="match status" value="1"/>
</dbReference>
<evidence type="ECO:0000259" key="1">
    <source>
        <dbReference type="Pfam" id="PF13086"/>
    </source>
</evidence>
<evidence type="ECO:0008006" key="5">
    <source>
        <dbReference type="Google" id="ProtNLM"/>
    </source>
</evidence>
<dbReference type="PANTHER" id="PTHR10887:SF495">
    <property type="entry name" value="HELICASE SENATAXIN ISOFORM X1-RELATED"/>
    <property type="match status" value="1"/>
</dbReference>
<keyword evidence="3" id="KW-0614">Plasmid</keyword>
<dbReference type="Pfam" id="PF13086">
    <property type="entry name" value="AAA_11"/>
    <property type="match status" value="1"/>
</dbReference>
<dbReference type="InterPro" id="IPR045055">
    <property type="entry name" value="DNA2/NAM7-like"/>
</dbReference>
<evidence type="ECO:0000313" key="3">
    <source>
        <dbReference type="EMBL" id="QGM99815.1"/>
    </source>
</evidence>
<dbReference type="InterPro" id="IPR041677">
    <property type="entry name" value="DNA2/NAM7_AAA_11"/>
</dbReference>
<feature type="domain" description="DNA2/NAM7 helicase-like C-terminal" evidence="2">
    <location>
        <begin position="924"/>
        <end position="1130"/>
    </location>
</feature>
<dbReference type="KEGG" id="mpar:F7D14_19590"/>
<dbReference type="RefSeq" id="WP_081495617.1">
    <property type="nucleotide sequence ID" value="NZ_CP044332.1"/>
</dbReference>
<dbReference type="SUPFAM" id="SSF52540">
    <property type="entry name" value="P-loop containing nucleoside triphosphate hydrolases"/>
    <property type="match status" value="1"/>
</dbReference>
<sequence>MVRLKSAKSQPDTLEQRFELDETFLSSPDTAALKSAVIRATDRRSGDPVVLKYWKKAGTAVDEDFRELWRHEMRQSERVRAFPHADEVVVEVLASGESDDAFYITMPSDIAPLEHASRFVRPDHWLRVLQGPRQRALLWANIRRLAEALGAVHAQGLVHGRIDARAVYSTGATTMPDFRLGGFEFCLRVAEIAKAPLRVIAKSRPVGSVIFSFLDDWRALGRVVTDLIGLDADKLDEEEIQFIERRAKIDLRASEIDLVRLLFEPERNRILDAATVTSRIDAILNELDVEAFADNGRYVLALRLGQMSRLSVTLNAASGDAFDTDDAESQIDFVHADLETGATLTRTARGDILLMTESLVYDLQPLRFAGVDETWNVASCNSARFRNEIYLGRRETIDLPAHRIEIVRFAAAPRRLNELRTDALDWSATFDMTPDGDPTLPVRRGLLLAQIAEALFKAAEIAPVELVNQRRQGNKRIAEIAASDSENRIRLSQALSVDDPHKLMRRLFDREEADVDAEWQLTEAAALGMTVRAAANVRFIRPVQKKNRRLYEFEILDGVVPPNAQLHLRKVDETGAEQVLRRRLRMLMTLSTQSELAHMLGDPRRRLRTYQDEPLVEDDHFGKLDESKQEALRSIWSTGPAQLVVGPPGVGKTRLVTELVRRVLAGVPTIRLLLSAQAHQALDHLAASVQKMLKNTGLADDVILVRSKADNGADLSGAQTPDRAKSYLKELQDSPLLRRAPRAIQQSLSEMISAADVTGNLRAKLSLTTLRQRRSFEALVLQSANVLFSTTNSADLARLIEDGAQFDWTIVEEAAKATGPELLAPQLLSMRRLLIGDHNQLPPFDTDRIAEFLQDQTRVKRALAESDLLIGNIFRDFGLDDLKEAIEDDSVLSETCASARRMLLLFESLVTNELDRQKRSDQRRRRVATELLQQHRMHPVIATVISECFYEGTLKTPADREAEFYSEQPPFTITDARLPSSPIVFIDLPYVQREGSAGEQRPIYHNPAELQAVLSLLGMLRAAPTKPTEPSTLAVLSPYNEQVERLGRAIDDSLQSRLGNIVDFKPGTNSPGFASTVDSFQGSEADVVIVSLVRNNDHIGRAALGILRDRRRMNVLLSRAKWKLIIVGSMEFLRVQGRRYRRHHKEDRTVPAFLAKMSEVFDRLAEEMLPDGKTPKFKMVPYSLLTTDAQP</sequence>
<dbReference type="InterPro" id="IPR041679">
    <property type="entry name" value="DNA2/NAM7-like_C"/>
</dbReference>
<protein>
    <recommendedName>
        <fullName evidence="5">AAA family ATPase</fullName>
    </recommendedName>
</protein>
<dbReference type="GeneID" id="42570862"/>
<dbReference type="AlphaFoldDB" id="A0A6B8MBN9"/>
<evidence type="ECO:0000313" key="4">
    <source>
        <dbReference type="Proteomes" id="UP000422569"/>
    </source>
</evidence>
<accession>A0A6B8MBN9</accession>
<feature type="domain" description="DNA2/NAM7 helicase helicase" evidence="1">
    <location>
        <begin position="623"/>
        <end position="843"/>
    </location>
</feature>
<dbReference type="EMBL" id="CP044332">
    <property type="protein sequence ID" value="QGM99815.1"/>
    <property type="molecule type" value="Genomic_DNA"/>
</dbReference>
<dbReference type="GO" id="GO:0004386">
    <property type="term" value="F:helicase activity"/>
    <property type="evidence" value="ECO:0007669"/>
    <property type="project" value="InterPro"/>
</dbReference>
<gene>
    <name evidence="3" type="ORF">F7D14_19590</name>
</gene>
<proteinExistence type="predicted"/>
<evidence type="ECO:0000259" key="2">
    <source>
        <dbReference type="Pfam" id="PF13087"/>
    </source>
</evidence>
<dbReference type="CDD" id="cd18808">
    <property type="entry name" value="SF1_C_Upf1"/>
    <property type="match status" value="1"/>
</dbReference>
<dbReference type="InterPro" id="IPR027417">
    <property type="entry name" value="P-loop_NTPase"/>
</dbReference>